<feature type="active site" description="Nucleophile" evidence="3">
    <location>
        <position position="115"/>
    </location>
</feature>
<dbReference type="InterPro" id="IPR008264">
    <property type="entry name" value="Beta_glucanase"/>
</dbReference>
<organism evidence="7 8">
    <name type="scientific">Klebsormidium nitens</name>
    <name type="common">Green alga</name>
    <name type="synonym">Ulothrix nitens</name>
    <dbReference type="NCBI Taxonomy" id="105231"/>
    <lineage>
        <taxon>Eukaryota</taxon>
        <taxon>Viridiplantae</taxon>
        <taxon>Streptophyta</taxon>
        <taxon>Klebsormidiophyceae</taxon>
        <taxon>Klebsormidiales</taxon>
        <taxon>Klebsormidiaceae</taxon>
        <taxon>Klebsormidium</taxon>
    </lineage>
</organism>
<dbReference type="PRINTS" id="PR00737">
    <property type="entry name" value="GLHYDRLASE16"/>
</dbReference>
<dbReference type="Pfam" id="PF00722">
    <property type="entry name" value="Glyco_hydro_16"/>
    <property type="match status" value="1"/>
</dbReference>
<evidence type="ECO:0000313" key="7">
    <source>
        <dbReference type="EMBL" id="GAQ78335.1"/>
    </source>
</evidence>
<keyword evidence="5" id="KW-0732">Signal</keyword>
<name>A0A1Y1HIL6_KLENI</name>
<evidence type="ECO:0000256" key="2">
    <source>
        <dbReference type="ARBA" id="ARBA00023295"/>
    </source>
</evidence>
<evidence type="ECO:0000313" key="8">
    <source>
        <dbReference type="Proteomes" id="UP000054558"/>
    </source>
</evidence>
<protein>
    <submittedName>
        <fullName evidence="7">Glycosyl hydrolases family 16</fullName>
    </submittedName>
</protein>
<evidence type="ECO:0000256" key="1">
    <source>
        <dbReference type="ARBA" id="ARBA00022801"/>
    </source>
</evidence>
<accession>A0A1Y1HIL6</accession>
<keyword evidence="8" id="KW-1185">Reference proteome</keyword>
<dbReference type="Proteomes" id="UP000054558">
    <property type="component" value="Unassembled WGS sequence"/>
</dbReference>
<dbReference type="Gene3D" id="2.60.120.200">
    <property type="match status" value="1"/>
</dbReference>
<keyword evidence="2" id="KW-0326">Glycosidase</keyword>
<keyword evidence="1 7" id="KW-0378">Hydrolase</keyword>
<gene>
    <name evidence="7" type="ORF">KFL_000110320</name>
</gene>
<dbReference type="GO" id="GO:0005975">
    <property type="term" value="P:carbohydrate metabolic process"/>
    <property type="evidence" value="ECO:0007669"/>
    <property type="project" value="InterPro"/>
</dbReference>
<dbReference type="AlphaFoldDB" id="A0A1Y1HIL6"/>
<feature type="signal peptide" evidence="5">
    <location>
        <begin position="1"/>
        <end position="31"/>
    </location>
</feature>
<dbReference type="OrthoDB" id="4781at2759"/>
<dbReference type="InterPro" id="IPR013320">
    <property type="entry name" value="ConA-like_dom_sf"/>
</dbReference>
<dbReference type="PROSITE" id="PS51762">
    <property type="entry name" value="GH16_2"/>
    <property type="match status" value="1"/>
</dbReference>
<dbReference type="SUPFAM" id="SSF49899">
    <property type="entry name" value="Concanavalin A-like lectins/glucanases"/>
    <property type="match status" value="1"/>
</dbReference>
<evidence type="ECO:0000256" key="3">
    <source>
        <dbReference type="PIRSR" id="PIRSR608264-1"/>
    </source>
</evidence>
<dbReference type="PANTHER" id="PTHR31062">
    <property type="entry name" value="XYLOGLUCAN ENDOTRANSGLUCOSYLASE/HYDROLASE PROTEIN 8-RELATED"/>
    <property type="match status" value="1"/>
</dbReference>
<evidence type="ECO:0000256" key="4">
    <source>
        <dbReference type="SAM" id="MobiDB-lite"/>
    </source>
</evidence>
<dbReference type="OMA" id="HEAFEPT"/>
<reference evidence="7 8" key="1">
    <citation type="journal article" date="2014" name="Nat. Commun.">
        <title>Klebsormidium flaccidum genome reveals primary factors for plant terrestrial adaptation.</title>
        <authorList>
            <person name="Hori K."/>
            <person name="Maruyama F."/>
            <person name="Fujisawa T."/>
            <person name="Togashi T."/>
            <person name="Yamamoto N."/>
            <person name="Seo M."/>
            <person name="Sato S."/>
            <person name="Yamada T."/>
            <person name="Mori H."/>
            <person name="Tajima N."/>
            <person name="Moriyama T."/>
            <person name="Ikeuchi M."/>
            <person name="Watanabe M."/>
            <person name="Wada H."/>
            <person name="Kobayashi K."/>
            <person name="Saito M."/>
            <person name="Masuda T."/>
            <person name="Sasaki-Sekimoto Y."/>
            <person name="Mashiguchi K."/>
            <person name="Awai K."/>
            <person name="Shimojima M."/>
            <person name="Masuda S."/>
            <person name="Iwai M."/>
            <person name="Nobusawa T."/>
            <person name="Narise T."/>
            <person name="Kondo S."/>
            <person name="Saito H."/>
            <person name="Sato R."/>
            <person name="Murakawa M."/>
            <person name="Ihara Y."/>
            <person name="Oshima-Yamada Y."/>
            <person name="Ohtaka K."/>
            <person name="Satoh M."/>
            <person name="Sonobe K."/>
            <person name="Ishii M."/>
            <person name="Ohtani R."/>
            <person name="Kanamori-Sato M."/>
            <person name="Honoki R."/>
            <person name="Miyazaki D."/>
            <person name="Mochizuki H."/>
            <person name="Umetsu J."/>
            <person name="Higashi K."/>
            <person name="Shibata D."/>
            <person name="Kamiya Y."/>
            <person name="Sato N."/>
            <person name="Nakamura Y."/>
            <person name="Tabata S."/>
            <person name="Ida S."/>
            <person name="Kurokawa K."/>
            <person name="Ohta H."/>
        </authorList>
    </citation>
    <scope>NUCLEOTIDE SEQUENCE [LARGE SCALE GENOMIC DNA]</scope>
    <source>
        <strain evidence="7 8">NIES-2285</strain>
    </source>
</reference>
<proteinExistence type="predicted"/>
<feature type="region of interest" description="Disordered" evidence="4">
    <location>
        <begin position="231"/>
        <end position="269"/>
    </location>
</feature>
<dbReference type="STRING" id="105231.A0A1Y1HIL6"/>
<dbReference type="GO" id="GO:0004553">
    <property type="term" value="F:hydrolase activity, hydrolyzing O-glycosyl compounds"/>
    <property type="evidence" value="ECO:0007669"/>
    <property type="project" value="InterPro"/>
</dbReference>
<dbReference type="InterPro" id="IPR044791">
    <property type="entry name" value="Beta-glucanase/XTH"/>
</dbReference>
<dbReference type="InterPro" id="IPR000757">
    <property type="entry name" value="Beta-glucanase-like"/>
</dbReference>
<feature type="chain" id="PRO_5012665916" evidence="5">
    <location>
        <begin position="32"/>
        <end position="269"/>
    </location>
</feature>
<evidence type="ECO:0000256" key="5">
    <source>
        <dbReference type="SAM" id="SignalP"/>
    </source>
</evidence>
<feature type="domain" description="GH16" evidence="6">
    <location>
        <begin position="29"/>
        <end position="226"/>
    </location>
</feature>
<sequence>MAAARGSLLMPAGGLLVVLCVVVFFVQSVQAVNATAPANSTSLLSVIDYSPDHVSYSGNIVTLKMDSQSGSRVHSVGRYAYGVFSADIKCPAGDTVGLIPTFYTSSLEGSEYKDELDWEFLGKNSSIIQTNVWVDGVGKREAVHDLGFDCSQAFHKYTIDWNPLRAKWFIDGQLVRTYVNTGNASEYPTKPAYAYASIWDSGYPGEGWNGRATYANAPYFYQLANVTVSSPGSSTGPSSAPRPAPARSPVGSPVRSPVKITLPGRKLFR</sequence>
<feature type="active site" description="Proton donor" evidence="3">
    <location>
        <position position="119"/>
    </location>
</feature>
<evidence type="ECO:0000259" key="6">
    <source>
        <dbReference type="PROSITE" id="PS51762"/>
    </source>
</evidence>
<dbReference type="EMBL" id="DF236960">
    <property type="protein sequence ID" value="GAQ78335.1"/>
    <property type="molecule type" value="Genomic_DNA"/>
</dbReference>